<gene>
    <name evidence="2" type="ORF">TPSB3V08_LOCUS6689</name>
</gene>
<feature type="domain" description="Aminotransferase class V" evidence="1">
    <location>
        <begin position="335"/>
        <end position="473"/>
    </location>
</feature>
<dbReference type="InterPro" id="IPR000192">
    <property type="entry name" value="Aminotrans_V_dom"/>
</dbReference>
<dbReference type="EMBL" id="OD004028">
    <property type="protein sequence ID" value="CAD7409166.1"/>
    <property type="molecule type" value="Genomic_DNA"/>
</dbReference>
<dbReference type="Pfam" id="PF00266">
    <property type="entry name" value="Aminotran_5"/>
    <property type="match status" value="1"/>
</dbReference>
<protein>
    <recommendedName>
        <fullName evidence="1">Aminotransferase class V domain-containing protein</fullName>
    </recommendedName>
</protein>
<sequence>MDLRCREWGRSALDTPLNSANMSCSKTKNYAFLARVPECRACVEGHVVVAVSPALTLSRLAHTCPIAPNRLIPALHSSPVASLLSFSTKEGTELLYESSLPAASLAFKSALTSALSTRLSIHLTSPLSTRLSTRLSDQHSEECPAKAGTNAIGFMQSSFIEDYILREVLPCYGNTHTTTSITSLQSTLYRNRGGTYGLVLTDSEIGEMRRATCPGYSDETSNLLGLLRRDEQPAQFTQMRRATCSVYSDETSDLPIYSHETSDLLGLLRRDERPARVTQTRRATCPGYSDETSHLLGLLRRDEPPARVTQTRRATCSGRLGSRPLNIGNFYSRHEAKDIFRNAVHASEHDAVIFAGHGCTGAVHKLIHALDLAEPPIVFVGPCEHHSNLLPWRERGAKIVRIAETKEGFLDLDDLEHQLQMNHNERRQLIGCFSAASNITGILCDDIATTLLLHQYGALAFWDYAAAGKHAPPPCNMCDDIATTLLLHQYGALAFWDYAAAGKHAPPPCNMCDDTATTLLLHQYGALAFWDYAAAATTLLLHQYGALAFWDYAAAGKHTLPLVTCVTT</sequence>
<accession>A0A7R9H603</accession>
<evidence type="ECO:0000259" key="1">
    <source>
        <dbReference type="Pfam" id="PF00266"/>
    </source>
</evidence>
<organism evidence="2">
    <name type="scientific">Timema poppense</name>
    <name type="common">Walking stick</name>
    <dbReference type="NCBI Taxonomy" id="170557"/>
    <lineage>
        <taxon>Eukaryota</taxon>
        <taxon>Metazoa</taxon>
        <taxon>Ecdysozoa</taxon>
        <taxon>Arthropoda</taxon>
        <taxon>Hexapoda</taxon>
        <taxon>Insecta</taxon>
        <taxon>Pterygota</taxon>
        <taxon>Neoptera</taxon>
        <taxon>Polyneoptera</taxon>
        <taxon>Phasmatodea</taxon>
        <taxon>Timematodea</taxon>
        <taxon>Timematoidea</taxon>
        <taxon>Timematidae</taxon>
        <taxon>Timema</taxon>
    </lineage>
</organism>
<dbReference type="InterPro" id="IPR015421">
    <property type="entry name" value="PyrdxlP-dep_Trfase_major"/>
</dbReference>
<dbReference type="InterPro" id="IPR015424">
    <property type="entry name" value="PyrdxlP-dep_Trfase"/>
</dbReference>
<reference evidence="2" key="1">
    <citation type="submission" date="2020-11" db="EMBL/GenBank/DDBJ databases">
        <authorList>
            <person name="Tran Van P."/>
        </authorList>
    </citation>
    <scope>NUCLEOTIDE SEQUENCE</scope>
</reference>
<dbReference type="Gene3D" id="3.40.640.10">
    <property type="entry name" value="Type I PLP-dependent aspartate aminotransferase-like (Major domain)"/>
    <property type="match status" value="1"/>
</dbReference>
<dbReference type="SUPFAM" id="SSF53383">
    <property type="entry name" value="PLP-dependent transferases"/>
    <property type="match status" value="1"/>
</dbReference>
<dbReference type="PANTHER" id="PTHR43686">
    <property type="entry name" value="SULFURTRANSFERASE-RELATED"/>
    <property type="match status" value="1"/>
</dbReference>
<dbReference type="AlphaFoldDB" id="A0A7R9H603"/>
<proteinExistence type="predicted"/>
<dbReference type="PANTHER" id="PTHR43686:SF1">
    <property type="entry name" value="AMINOTRAN_5 DOMAIN-CONTAINING PROTEIN"/>
    <property type="match status" value="1"/>
</dbReference>
<evidence type="ECO:0000313" key="2">
    <source>
        <dbReference type="EMBL" id="CAD7409166.1"/>
    </source>
</evidence>
<name>A0A7R9H603_TIMPO</name>